<evidence type="ECO:0000256" key="6">
    <source>
        <dbReference type="SAM" id="Phobius"/>
    </source>
</evidence>
<evidence type="ECO:0000259" key="7">
    <source>
        <dbReference type="Pfam" id="PF00535"/>
    </source>
</evidence>
<accession>A0ABS5ZFA5</accession>
<dbReference type="PANTHER" id="PTHR43646:SF2">
    <property type="entry name" value="GLYCOSYLTRANSFERASE 2-LIKE DOMAIN-CONTAINING PROTEIN"/>
    <property type="match status" value="1"/>
</dbReference>
<keyword evidence="4 9" id="KW-0808">Transferase</keyword>
<keyword evidence="5 6" id="KW-0472">Membrane</keyword>
<dbReference type="EMBL" id="JAGSOY010000047">
    <property type="protein sequence ID" value="MBU2712759.1"/>
    <property type="molecule type" value="Genomic_DNA"/>
</dbReference>
<dbReference type="RefSeq" id="WP_215820986.1">
    <property type="nucleotide sequence ID" value="NZ_JAGSOY010000047.1"/>
</dbReference>
<feature type="domain" description="Glycosyltransferase 2-like" evidence="8">
    <location>
        <begin position="145"/>
        <end position="263"/>
    </location>
</feature>
<keyword evidence="6" id="KW-0812">Transmembrane</keyword>
<evidence type="ECO:0000259" key="8">
    <source>
        <dbReference type="Pfam" id="PF13632"/>
    </source>
</evidence>
<protein>
    <submittedName>
        <fullName evidence="9">Glycosyltransferase</fullName>
        <ecNumber evidence="9">2.4.-.-</ecNumber>
    </submittedName>
</protein>
<keyword evidence="6" id="KW-1133">Transmembrane helix</keyword>
<evidence type="ECO:0000256" key="5">
    <source>
        <dbReference type="ARBA" id="ARBA00023136"/>
    </source>
</evidence>
<gene>
    <name evidence="9" type="ORF">KCG35_16955</name>
</gene>
<dbReference type="InterPro" id="IPR029044">
    <property type="entry name" value="Nucleotide-diphossugar_trans"/>
</dbReference>
<comment type="caution">
    <text evidence="9">The sequence shown here is derived from an EMBL/GenBank/DDBJ whole genome shotgun (WGS) entry which is preliminary data.</text>
</comment>
<feature type="domain" description="Glycosyltransferase 2-like" evidence="7">
    <location>
        <begin position="6"/>
        <end position="129"/>
    </location>
</feature>
<keyword evidence="2" id="KW-1003">Cell membrane</keyword>
<evidence type="ECO:0000256" key="3">
    <source>
        <dbReference type="ARBA" id="ARBA00022676"/>
    </source>
</evidence>
<reference evidence="9 10" key="1">
    <citation type="submission" date="2021-04" db="EMBL/GenBank/DDBJ databases">
        <authorList>
            <person name="Pira H."/>
            <person name="Risdian C."/>
            <person name="Wink J."/>
        </authorList>
    </citation>
    <scope>NUCLEOTIDE SEQUENCE [LARGE SCALE GENOMIC DNA]</scope>
    <source>
        <strain evidence="9 10">WH53</strain>
    </source>
</reference>
<name>A0ABS5ZFA5_9GAMM</name>
<keyword evidence="3 9" id="KW-0328">Glycosyltransferase</keyword>
<dbReference type="InterPro" id="IPR001173">
    <property type="entry name" value="Glyco_trans_2-like"/>
</dbReference>
<dbReference type="Pfam" id="PF00535">
    <property type="entry name" value="Glycos_transf_2"/>
    <property type="match status" value="1"/>
</dbReference>
<dbReference type="GO" id="GO:0016757">
    <property type="term" value="F:glycosyltransferase activity"/>
    <property type="evidence" value="ECO:0007669"/>
    <property type="project" value="UniProtKB-KW"/>
</dbReference>
<dbReference type="Gene3D" id="3.90.550.10">
    <property type="entry name" value="Spore Coat Polysaccharide Biosynthesis Protein SpsA, Chain A"/>
    <property type="match status" value="1"/>
</dbReference>
<dbReference type="SUPFAM" id="SSF53448">
    <property type="entry name" value="Nucleotide-diphospho-sugar transferases"/>
    <property type="match status" value="1"/>
</dbReference>
<evidence type="ECO:0000256" key="2">
    <source>
        <dbReference type="ARBA" id="ARBA00022475"/>
    </source>
</evidence>
<dbReference type="PANTHER" id="PTHR43646">
    <property type="entry name" value="GLYCOSYLTRANSFERASE"/>
    <property type="match status" value="1"/>
</dbReference>
<dbReference type="Proteomes" id="UP000690515">
    <property type="component" value="Unassembled WGS sequence"/>
</dbReference>
<proteinExistence type="predicted"/>
<keyword evidence="10" id="KW-1185">Reference proteome</keyword>
<evidence type="ECO:0000256" key="1">
    <source>
        <dbReference type="ARBA" id="ARBA00004236"/>
    </source>
</evidence>
<sequence length="315" mass="36706">MKHRYSIIMPMFNEAKNIPRCLSAMLNAIQGRKEYKIIVVDNGSTDDSIKLVQQQGIKVLKKNQLTIGQLRNEGAIGATGDWLVFIDSDIEVPGDWFGFVDGVIEEGFAQAFAFVDIAPDSAPWYAKAWALRVLTRRGHVTSVDTLPGRNLIVSREVFEQVDGFDNKFITGEDKDLIRRLRVQGASVLSIPHPKLRHWGYEQSFYSWLRKEFWRQSSHRDLIYKYGWPWRLVRFPLMALLHWMFFVFVLVALYWSFWVMVLLPLLFVPSLFLSLRLPRAYLKFGLLVQLTVLYTLRFLVAGIAVIWFWRRPQNTC</sequence>
<evidence type="ECO:0000256" key="4">
    <source>
        <dbReference type="ARBA" id="ARBA00022679"/>
    </source>
</evidence>
<evidence type="ECO:0000313" key="9">
    <source>
        <dbReference type="EMBL" id="MBU2712759.1"/>
    </source>
</evidence>
<evidence type="ECO:0000313" key="10">
    <source>
        <dbReference type="Proteomes" id="UP000690515"/>
    </source>
</evidence>
<dbReference type="Pfam" id="PF13632">
    <property type="entry name" value="Glyco_trans_2_3"/>
    <property type="match status" value="1"/>
</dbReference>
<comment type="subcellular location">
    <subcellularLocation>
        <location evidence="1">Cell membrane</location>
    </subcellularLocation>
</comment>
<feature type="transmembrane region" description="Helical" evidence="6">
    <location>
        <begin position="286"/>
        <end position="308"/>
    </location>
</feature>
<organism evidence="9 10">
    <name type="scientific">Zooshikella harenae</name>
    <dbReference type="NCBI Taxonomy" id="2827238"/>
    <lineage>
        <taxon>Bacteria</taxon>
        <taxon>Pseudomonadati</taxon>
        <taxon>Pseudomonadota</taxon>
        <taxon>Gammaproteobacteria</taxon>
        <taxon>Oceanospirillales</taxon>
        <taxon>Zooshikellaceae</taxon>
        <taxon>Zooshikella</taxon>
    </lineage>
</organism>
<dbReference type="EC" id="2.4.-.-" evidence="9"/>